<reference evidence="2" key="1">
    <citation type="submission" date="2020-02" db="EMBL/GenBank/DDBJ databases">
        <authorList>
            <person name="Meier V. D."/>
        </authorList>
    </citation>
    <scope>NUCLEOTIDE SEQUENCE</scope>
    <source>
        <strain evidence="2">AVDCRST_MAG78</strain>
    </source>
</reference>
<keyword evidence="2" id="KW-0378">Hydrolase</keyword>
<evidence type="ECO:0000313" key="2">
    <source>
        <dbReference type="EMBL" id="CAA9406722.1"/>
    </source>
</evidence>
<dbReference type="InterPro" id="IPR003769">
    <property type="entry name" value="ClpS_core"/>
</dbReference>
<evidence type="ECO:0000259" key="1">
    <source>
        <dbReference type="Pfam" id="PF02617"/>
    </source>
</evidence>
<dbReference type="Pfam" id="PF02617">
    <property type="entry name" value="ClpS"/>
    <property type="match status" value="1"/>
</dbReference>
<dbReference type="GO" id="GO:0030163">
    <property type="term" value="P:protein catabolic process"/>
    <property type="evidence" value="ECO:0007669"/>
    <property type="project" value="InterPro"/>
</dbReference>
<dbReference type="AlphaFoldDB" id="A0A6J4P5I8"/>
<dbReference type="GO" id="GO:0006508">
    <property type="term" value="P:proteolysis"/>
    <property type="evidence" value="ECO:0007669"/>
    <property type="project" value="UniProtKB-KW"/>
</dbReference>
<name>A0A6J4P5I8_9ACTN</name>
<dbReference type="SUPFAM" id="SSF54736">
    <property type="entry name" value="ClpS-like"/>
    <property type="match status" value="1"/>
</dbReference>
<keyword evidence="2" id="KW-0645">Protease</keyword>
<proteinExistence type="predicted"/>
<organism evidence="2">
    <name type="scientific">uncultured Rubrobacteraceae bacterium</name>
    <dbReference type="NCBI Taxonomy" id="349277"/>
    <lineage>
        <taxon>Bacteria</taxon>
        <taxon>Bacillati</taxon>
        <taxon>Actinomycetota</taxon>
        <taxon>Rubrobacteria</taxon>
        <taxon>Rubrobacterales</taxon>
        <taxon>Rubrobacteraceae</taxon>
        <taxon>environmental samples</taxon>
    </lineage>
</organism>
<feature type="domain" description="Adaptor protein ClpS core" evidence="1">
    <location>
        <begin position="20"/>
        <end position="84"/>
    </location>
</feature>
<accession>A0A6J4P5I8</accession>
<dbReference type="GO" id="GO:0008233">
    <property type="term" value="F:peptidase activity"/>
    <property type="evidence" value="ECO:0007669"/>
    <property type="project" value="UniProtKB-KW"/>
</dbReference>
<dbReference type="Gene3D" id="3.30.1390.10">
    <property type="match status" value="1"/>
</dbReference>
<sequence length="107" mass="12014">MTDTITRPREKREQKTEGLPPYNVVLLDDDEHSFEYVIHMLKTLFGHPVEKGYEMAMEVDATGRVVVATTNLEKAELKRDQIHAFGPDPLIPRCKGSMSAMVEPASG</sequence>
<dbReference type="InterPro" id="IPR014719">
    <property type="entry name" value="Ribosomal_bL12_C/ClpS-like"/>
</dbReference>
<gene>
    <name evidence="2" type="ORF">AVDCRST_MAG78-143</name>
</gene>
<protein>
    <submittedName>
        <fullName evidence="2">ATP-dependent Clp protease adaptor protein ClpS</fullName>
    </submittedName>
</protein>
<dbReference type="EMBL" id="CADCVB010000007">
    <property type="protein sequence ID" value="CAA9406722.1"/>
    <property type="molecule type" value="Genomic_DNA"/>
</dbReference>